<reference evidence="1 2" key="1">
    <citation type="submission" date="2009-10" db="EMBL/GenBank/DDBJ databases">
        <authorList>
            <person name="Weinstock G."/>
            <person name="Sodergren E."/>
            <person name="Clifton S."/>
            <person name="Fulton L."/>
            <person name="Fulton B."/>
            <person name="Courtney L."/>
            <person name="Fronick C."/>
            <person name="Harrison M."/>
            <person name="Strong C."/>
            <person name="Farmer C."/>
            <person name="Delahaunty K."/>
            <person name="Markovic C."/>
            <person name="Hall O."/>
            <person name="Minx P."/>
            <person name="Tomlinson C."/>
            <person name="Mitreva M."/>
            <person name="Nelson J."/>
            <person name="Hou S."/>
            <person name="Wollam A."/>
            <person name="Pepin K.H."/>
            <person name="Johnson M."/>
            <person name="Bhonagiri V."/>
            <person name="Nash W.E."/>
            <person name="Warren W."/>
            <person name="Chinwalla A."/>
            <person name="Mardis E.R."/>
            <person name="Wilson R.K."/>
        </authorList>
    </citation>
    <scope>NUCLEOTIDE SEQUENCE [LARGE SCALE GENOMIC DNA]</scope>
    <source>
        <strain evidence="1 2">ATCC 23970</strain>
    </source>
</reference>
<gene>
    <name evidence="1" type="ORF">NEILACOT_03682</name>
</gene>
<evidence type="ECO:0000313" key="1">
    <source>
        <dbReference type="EMBL" id="EEZ76357.1"/>
    </source>
</evidence>
<evidence type="ECO:0000313" key="2">
    <source>
        <dbReference type="Proteomes" id="UP000003843"/>
    </source>
</evidence>
<protein>
    <submittedName>
        <fullName evidence="1">Uncharacterized protein</fullName>
    </submittedName>
</protein>
<sequence length="50" mass="5960">MPFIQWDGFPHKRKYSGLNLIHYIIPEVAGRETRRLMIKMPSETGFGRHF</sequence>
<comment type="caution">
    <text evidence="1">The sequence shown here is derived from an EMBL/GenBank/DDBJ whole genome shotgun (WGS) entry which is preliminary data.</text>
</comment>
<dbReference type="EMBL" id="ACEQ02000006">
    <property type="protein sequence ID" value="EEZ76357.1"/>
    <property type="molecule type" value="Genomic_DNA"/>
</dbReference>
<dbReference type="Proteomes" id="UP000003843">
    <property type="component" value="Unassembled WGS sequence"/>
</dbReference>
<proteinExistence type="predicted"/>
<dbReference type="AlphaFoldDB" id="D0W829"/>
<name>D0W829_NEILA</name>
<organism evidence="1 2">
    <name type="scientific">Neisseria lactamica ATCC 23970</name>
    <dbReference type="NCBI Taxonomy" id="546265"/>
    <lineage>
        <taxon>Bacteria</taxon>
        <taxon>Pseudomonadati</taxon>
        <taxon>Pseudomonadota</taxon>
        <taxon>Betaproteobacteria</taxon>
        <taxon>Neisseriales</taxon>
        <taxon>Neisseriaceae</taxon>
        <taxon>Neisseria</taxon>
    </lineage>
</organism>
<accession>D0W829</accession>